<comment type="caution">
    <text evidence="1">The sequence shown here is derived from an EMBL/GenBank/DDBJ whole genome shotgun (WGS) entry which is preliminary data.</text>
</comment>
<proteinExistence type="predicted"/>
<name>A0A6G0YI29_APHCR</name>
<dbReference type="Proteomes" id="UP000478052">
    <property type="component" value="Unassembled WGS sequence"/>
</dbReference>
<accession>A0A6G0YI29</accession>
<feature type="non-terminal residue" evidence="1">
    <location>
        <position position="1"/>
    </location>
</feature>
<evidence type="ECO:0000313" key="1">
    <source>
        <dbReference type="EMBL" id="KAF0756285.1"/>
    </source>
</evidence>
<keyword evidence="2" id="KW-1185">Reference proteome</keyword>
<organism evidence="1 2">
    <name type="scientific">Aphis craccivora</name>
    <name type="common">Cowpea aphid</name>
    <dbReference type="NCBI Taxonomy" id="307492"/>
    <lineage>
        <taxon>Eukaryota</taxon>
        <taxon>Metazoa</taxon>
        <taxon>Ecdysozoa</taxon>
        <taxon>Arthropoda</taxon>
        <taxon>Hexapoda</taxon>
        <taxon>Insecta</taxon>
        <taxon>Pterygota</taxon>
        <taxon>Neoptera</taxon>
        <taxon>Paraneoptera</taxon>
        <taxon>Hemiptera</taxon>
        <taxon>Sternorrhyncha</taxon>
        <taxon>Aphidomorpha</taxon>
        <taxon>Aphidoidea</taxon>
        <taxon>Aphididae</taxon>
        <taxon>Aphidini</taxon>
        <taxon>Aphis</taxon>
        <taxon>Aphis</taxon>
    </lineage>
</organism>
<protein>
    <submittedName>
        <fullName evidence="1">THAP-type domain-containing protein</fullName>
    </submittedName>
</protein>
<sequence length="75" mass="8926">KYADSPTVFEDPQDDLLQNNISFLKWNCNDHKSEILTDMFVMYITMRMRQYSYSKNIEAKQLNKTKKKLSKLVTS</sequence>
<reference evidence="1 2" key="1">
    <citation type="submission" date="2019-08" db="EMBL/GenBank/DDBJ databases">
        <title>Whole genome of Aphis craccivora.</title>
        <authorList>
            <person name="Voronova N.V."/>
            <person name="Shulinski R.S."/>
            <person name="Bandarenka Y.V."/>
            <person name="Zhorov D.G."/>
            <person name="Warner D."/>
        </authorList>
    </citation>
    <scope>NUCLEOTIDE SEQUENCE [LARGE SCALE GENOMIC DNA]</scope>
    <source>
        <strain evidence="1">180601</strain>
        <tissue evidence="1">Whole Body</tissue>
    </source>
</reference>
<dbReference type="EMBL" id="VUJU01003892">
    <property type="protein sequence ID" value="KAF0756285.1"/>
    <property type="molecule type" value="Genomic_DNA"/>
</dbReference>
<dbReference type="AlphaFoldDB" id="A0A6G0YI29"/>
<gene>
    <name evidence="1" type="ORF">FWK35_00014383</name>
</gene>
<evidence type="ECO:0000313" key="2">
    <source>
        <dbReference type="Proteomes" id="UP000478052"/>
    </source>
</evidence>